<feature type="non-terminal residue" evidence="2">
    <location>
        <position position="74"/>
    </location>
</feature>
<reference evidence="2" key="1">
    <citation type="submission" date="2023-06" db="EMBL/GenBank/DDBJ databases">
        <authorList>
            <person name="Delattre M."/>
        </authorList>
    </citation>
    <scope>NUCLEOTIDE SEQUENCE</scope>
    <source>
        <strain evidence="2">AF72</strain>
    </source>
</reference>
<keyword evidence="3" id="KW-1185">Reference proteome</keyword>
<dbReference type="EMBL" id="CATQJA010000607">
    <property type="protein sequence ID" value="CAJ0562036.1"/>
    <property type="molecule type" value="Genomic_DNA"/>
</dbReference>
<gene>
    <name evidence="2" type="ORF">MSPICULIGERA_LOCUS2014</name>
</gene>
<comment type="caution">
    <text evidence="2">The sequence shown here is derived from an EMBL/GenBank/DDBJ whole genome shotgun (WGS) entry which is preliminary data.</text>
</comment>
<proteinExistence type="predicted"/>
<organism evidence="2 3">
    <name type="scientific">Mesorhabditis spiculigera</name>
    <dbReference type="NCBI Taxonomy" id="96644"/>
    <lineage>
        <taxon>Eukaryota</taxon>
        <taxon>Metazoa</taxon>
        <taxon>Ecdysozoa</taxon>
        <taxon>Nematoda</taxon>
        <taxon>Chromadorea</taxon>
        <taxon>Rhabditida</taxon>
        <taxon>Rhabditina</taxon>
        <taxon>Rhabditomorpha</taxon>
        <taxon>Rhabditoidea</taxon>
        <taxon>Rhabditidae</taxon>
        <taxon>Mesorhabditinae</taxon>
        <taxon>Mesorhabditis</taxon>
    </lineage>
</organism>
<protein>
    <submittedName>
        <fullName evidence="2">Uncharacterized protein</fullName>
    </submittedName>
</protein>
<sequence>MARHAMRTGIKYREPPAIVGKTMKPKRKSKQRSTISGLSQMSTASPFTPRPTASTYSALSRLSTANAFDPKSRR</sequence>
<feature type="compositionally biased region" description="Polar residues" evidence="1">
    <location>
        <begin position="32"/>
        <end position="66"/>
    </location>
</feature>
<dbReference type="Proteomes" id="UP001177023">
    <property type="component" value="Unassembled WGS sequence"/>
</dbReference>
<evidence type="ECO:0000313" key="3">
    <source>
        <dbReference type="Proteomes" id="UP001177023"/>
    </source>
</evidence>
<accession>A0AA36C702</accession>
<feature type="region of interest" description="Disordered" evidence="1">
    <location>
        <begin position="1"/>
        <end position="74"/>
    </location>
</feature>
<dbReference type="AlphaFoldDB" id="A0AA36C702"/>
<evidence type="ECO:0000313" key="2">
    <source>
        <dbReference type="EMBL" id="CAJ0562036.1"/>
    </source>
</evidence>
<evidence type="ECO:0000256" key="1">
    <source>
        <dbReference type="SAM" id="MobiDB-lite"/>
    </source>
</evidence>
<name>A0AA36C702_9BILA</name>